<dbReference type="Proteomes" id="UP000307087">
    <property type="component" value="Unassembled WGS sequence"/>
</dbReference>
<comment type="caution">
    <text evidence="3">The sequence shown here is derived from an EMBL/GenBank/DDBJ whole genome shotgun (WGS) entry which is preliminary data.</text>
</comment>
<keyword evidence="2" id="KW-0732">Signal</keyword>
<reference evidence="3 4" key="1">
    <citation type="journal article" date="2009" name="Int. J. Syst. Evol. Microbiol.">
        <title>Nocardioides caeni sp. nov., isolated from wastewater.</title>
        <authorList>
            <person name="Yoon J.H."/>
            <person name="Kang S.J."/>
            <person name="Park S."/>
            <person name="Kim W."/>
            <person name="Oh T.K."/>
        </authorList>
    </citation>
    <scope>NUCLEOTIDE SEQUENCE [LARGE SCALE GENOMIC DNA]</scope>
    <source>
        <strain evidence="3 4">DSM 23134</strain>
    </source>
</reference>
<gene>
    <name evidence="3" type="ORF">E9934_17460</name>
</gene>
<dbReference type="EMBL" id="STGW01000017">
    <property type="protein sequence ID" value="THV09094.1"/>
    <property type="molecule type" value="Genomic_DNA"/>
</dbReference>
<feature type="region of interest" description="Disordered" evidence="1">
    <location>
        <begin position="63"/>
        <end position="91"/>
    </location>
</feature>
<accession>A0A4S8N2X5</accession>
<feature type="chain" id="PRO_5038626134" evidence="2">
    <location>
        <begin position="22"/>
        <end position="91"/>
    </location>
</feature>
<proteinExistence type="predicted"/>
<dbReference type="OrthoDB" id="3787202at2"/>
<sequence length="91" mass="9594">MKKTALGLGSMLLVASFSLSACGTDEGELAKEYCDLAQDAQDAAESGDAGKIEDATKALTDWLEDNKDVEGDEKEFTDAVEDECGDLSTVP</sequence>
<organism evidence="3 4">
    <name type="scientific">Nocardioides caeni</name>
    <dbReference type="NCBI Taxonomy" id="574700"/>
    <lineage>
        <taxon>Bacteria</taxon>
        <taxon>Bacillati</taxon>
        <taxon>Actinomycetota</taxon>
        <taxon>Actinomycetes</taxon>
        <taxon>Propionibacteriales</taxon>
        <taxon>Nocardioidaceae</taxon>
        <taxon>Nocardioides</taxon>
    </lineage>
</organism>
<evidence type="ECO:0000313" key="3">
    <source>
        <dbReference type="EMBL" id="THV09094.1"/>
    </source>
</evidence>
<evidence type="ECO:0000256" key="1">
    <source>
        <dbReference type="SAM" id="MobiDB-lite"/>
    </source>
</evidence>
<dbReference type="PROSITE" id="PS51257">
    <property type="entry name" value="PROKAR_LIPOPROTEIN"/>
    <property type="match status" value="1"/>
</dbReference>
<dbReference type="AlphaFoldDB" id="A0A4S8N2X5"/>
<dbReference type="RefSeq" id="WP_136564187.1">
    <property type="nucleotide sequence ID" value="NZ_BAABLS010000006.1"/>
</dbReference>
<feature type="signal peptide" evidence="2">
    <location>
        <begin position="1"/>
        <end position="21"/>
    </location>
</feature>
<evidence type="ECO:0000313" key="4">
    <source>
        <dbReference type="Proteomes" id="UP000307087"/>
    </source>
</evidence>
<feature type="compositionally biased region" description="Basic and acidic residues" evidence="1">
    <location>
        <begin position="64"/>
        <end position="77"/>
    </location>
</feature>
<protein>
    <submittedName>
        <fullName evidence="3">Uncharacterized protein</fullName>
    </submittedName>
</protein>
<keyword evidence="4" id="KW-1185">Reference proteome</keyword>
<name>A0A4S8N2X5_9ACTN</name>
<evidence type="ECO:0000256" key="2">
    <source>
        <dbReference type="SAM" id="SignalP"/>
    </source>
</evidence>